<dbReference type="RefSeq" id="WP_104976733.1">
    <property type="nucleotide sequence ID" value="NZ_CP012673.1"/>
</dbReference>
<dbReference type="UniPathway" id="UPA00262">
    <property type="reaction ID" value="UER00211"/>
</dbReference>
<dbReference type="InterPro" id="IPR036108">
    <property type="entry name" value="4pyrrol_syn_uPrphyn_synt_sf"/>
</dbReference>
<dbReference type="CDD" id="cd11642">
    <property type="entry name" value="SUMT"/>
    <property type="match status" value="1"/>
</dbReference>
<dbReference type="InterPro" id="IPR006366">
    <property type="entry name" value="CobA/CysG_C"/>
</dbReference>
<comment type="pathway">
    <text evidence="9">Cofactor biosynthesis; adenosylcobalamin biosynthesis; precorrin-2 from uroporphyrinogen III: step 1/1.</text>
</comment>
<dbReference type="InterPro" id="IPR035996">
    <property type="entry name" value="4pyrrol_Methylase_sf"/>
</dbReference>
<dbReference type="NCBIfam" id="NF004790">
    <property type="entry name" value="PRK06136.1"/>
    <property type="match status" value="1"/>
</dbReference>
<organism evidence="14 15">
    <name type="scientific">Sorangium cellulosum</name>
    <name type="common">Polyangium cellulosum</name>
    <dbReference type="NCBI Taxonomy" id="56"/>
    <lineage>
        <taxon>Bacteria</taxon>
        <taxon>Pseudomonadati</taxon>
        <taxon>Myxococcota</taxon>
        <taxon>Polyangia</taxon>
        <taxon>Polyangiales</taxon>
        <taxon>Polyangiaceae</taxon>
        <taxon>Sorangium</taxon>
    </lineage>
</organism>
<dbReference type="GO" id="GO:0009236">
    <property type="term" value="P:cobalamin biosynthetic process"/>
    <property type="evidence" value="ECO:0007669"/>
    <property type="project" value="UniProtKB-KW"/>
</dbReference>
<feature type="compositionally biased region" description="Gly residues" evidence="11">
    <location>
        <begin position="15"/>
        <end position="25"/>
    </location>
</feature>
<evidence type="ECO:0000256" key="10">
    <source>
        <dbReference type="RuleBase" id="RU003960"/>
    </source>
</evidence>
<keyword evidence="5 10" id="KW-0808">Transferase</keyword>
<dbReference type="EC" id="2.1.1.107" evidence="2"/>
<dbReference type="Pfam" id="PF02602">
    <property type="entry name" value="HEM4"/>
    <property type="match status" value="1"/>
</dbReference>
<comment type="pathway">
    <text evidence="8">Porphyrin-containing compound metabolism; siroheme biosynthesis; precorrin-2 from uroporphyrinogen III: step 1/1.</text>
</comment>
<evidence type="ECO:0000256" key="3">
    <source>
        <dbReference type="ARBA" id="ARBA00022573"/>
    </source>
</evidence>
<dbReference type="SUPFAM" id="SSF69618">
    <property type="entry name" value="HemD-like"/>
    <property type="match status" value="1"/>
</dbReference>
<keyword evidence="4 10" id="KW-0489">Methyltransferase</keyword>
<dbReference type="Gene3D" id="3.30.950.10">
    <property type="entry name" value="Methyltransferase, Cobalt-precorrin-4 Transmethylase, Domain 2"/>
    <property type="match status" value="1"/>
</dbReference>
<protein>
    <recommendedName>
        <fullName evidence="2">uroporphyrinogen-III C-methyltransferase</fullName>
        <ecNumber evidence="2">2.1.1.107</ecNumber>
    </recommendedName>
</protein>
<evidence type="ECO:0000256" key="9">
    <source>
        <dbReference type="ARBA" id="ARBA00060548"/>
    </source>
</evidence>
<dbReference type="PROSITE" id="PS00840">
    <property type="entry name" value="SUMT_2"/>
    <property type="match status" value="1"/>
</dbReference>
<dbReference type="Proteomes" id="UP000238348">
    <property type="component" value="Chromosome"/>
</dbReference>
<dbReference type="NCBIfam" id="TIGR01469">
    <property type="entry name" value="cobA_cysG_Cterm"/>
    <property type="match status" value="1"/>
</dbReference>
<dbReference type="PANTHER" id="PTHR45790">
    <property type="entry name" value="SIROHEME SYNTHASE-RELATED"/>
    <property type="match status" value="1"/>
</dbReference>
<feature type="region of interest" description="Disordered" evidence="11">
    <location>
        <begin position="1"/>
        <end position="31"/>
    </location>
</feature>
<sequence>MNERENDGSLTALPGGLGPSDGGHGAAPASLAPFAGDAPGAARPGVVYLVGAGPGDPGLFTLRGAELLATAEVVLHDELVHPALLSGVREGAEVRSVGKRGGDRVLKDAKQAEIDAELVALGLAGRSVVRLKGGDPFLFGRGSEEAEALARAGVPFEVVPGVCSPLGATAYAGISVTHRNIASSVMIVSGVTRAGKPFDWSELASVRGTICVLMGMQALEAVVEGLIGPGRRDPSTPTAAIQWGTRAEQRVVSSRLDELPRRAREEGLQSPAVIVVGAVTGLRNALRWFDRKPLFGKRVLVTRPRHQARSTSRLLRLRGAEAVELATIEIHPPPDPARVTEAARGLRRYDAVVFTSENGVACFFKEMDRLGLDARAFGAARLAAIGVGTAAALAGRGVRADIVPKEFRGEELAQAILADPVLADRRRASPPVRVLIPRALVAREVLPERLRAAGCEVDVVPVYETRPASAERREELLQALDAAQIDVVLLTSSSTVDSLCDLLGDVAPARLERVLVASIGPITTATAEKRGLRVGVTAEVSTVPGLLDALDRHFAAQQAGAAGAG</sequence>
<dbReference type="InterPro" id="IPR050161">
    <property type="entry name" value="Siro_Cobalamin_biosynth"/>
</dbReference>
<reference evidence="14 15" key="1">
    <citation type="submission" date="2015-09" db="EMBL/GenBank/DDBJ databases">
        <title>Sorangium comparison.</title>
        <authorList>
            <person name="Zaburannyi N."/>
            <person name="Bunk B."/>
            <person name="Overmann J."/>
            <person name="Mueller R."/>
        </authorList>
    </citation>
    <scope>NUCLEOTIDE SEQUENCE [LARGE SCALE GENOMIC DNA]</scope>
    <source>
        <strain evidence="14 15">So ce26</strain>
    </source>
</reference>
<evidence type="ECO:0000259" key="12">
    <source>
        <dbReference type="Pfam" id="PF00590"/>
    </source>
</evidence>
<evidence type="ECO:0000256" key="5">
    <source>
        <dbReference type="ARBA" id="ARBA00022679"/>
    </source>
</evidence>
<feature type="domain" description="Tetrapyrrole biosynthesis uroporphyrinogen III synthase" evidence="13">
    <location>
        <begin position="311"/>
        <end position="547"/>
    </location>
</feature>
<dbReference type="PANTHER" id="PTHR45790:SF3">
    <property type="entry name" value="S-ADENOSYL-L-METHIONINE-DEPENDENT UROPORPHYRINOGEN III METHYLTRANSFERASE, CHLOROPLASTIC"/>
    <property type="match status" value="1"/>
</dbReference>
<feature type="domain" description="Tetrapyrrole methylase" evidence="12">
    <location>
        <begin position="47"/>
        <end position="259"/>
    </location>
</feature>
<dbReference type="GO" id="GO:0019354">
    <property type="term" value="P:siroheme biosynthetic process"/>
    <property type="evidence" value="ECO:0007669"/>
    <property type="project" value="UniProtKB-UniPathway"/>
</dbReference>
<gene>
    <name evidence="14" type="primary">cobA</name>
    <name evidence="14" type="ORF">SOCE26_000140</name>
</gene>
<dbReference type="GO" id="GO:0004851">
    <property type="term" value="F:uroporphyrin-III C-methyltransferase activity"/>
    <property type="evidence" value="ECO:0007669"/>
    <property type="project" value="UniProtKB-EC"/>
</dbReference>
<dbReference type="InterPro" id="IPR000878">
    <property type="entry name" value="4pyrrol_Mease"/>
</dbReference>
<dbReference type="Gene3D" id="3.40.50.10090">
    <property type="match status" value="2"/>
</dbReference>
<name>A0A2L0EH74_SORCE</name>
<dbReference type="Gene3D" id="3.40.1010.10">
    <property type="entry name" value="Cobalt-precorrin-4 Transmethylase, Domain 1"/>
    <property type="match status" value="1"/>
</dbReference>
<dbReference type="InterPro" id="IPR014777">
    <property type="entry name" value="4pyrrole_Mease_sub1"/>
</dbReference>
<dbReference type="OrthoDB" id="9815856at2"/>
<dbReference type="CDD" id="cd06578">
    <property type="entry name" value="HemD"/>
    <property type="match status" value="1"/>
</dbReference>
<evidence type="ECO:0000256" key="6">
    <source>
        <dbReference type="ARBA" id="ARBA00022691"/>
    </source>
</evidence>
<evidence type="ECO:0000256" key="8">
    <source>
        <dbReference type="ARBA" id="ARBA00025705"/>
    </source>
</evidence>
<evidence type="ECO:0000313" key="14">
    <source>
        <dbReference type="EMBL" id="AUX38637.1"/>
    </source>
</evidence>
<dbReference type="InterPro" id="IPR014776">
    <property type="entry name" value="4pyrrole_Mease_sub2"/>
</dbReference>
<keyword evidence="7" id="KW-0627">Porphyrin biosynthesis</keyword>
<evidence type="ECO:0000313" key="15">
    <source>
        <dbReference type="Proteomes" id="UP000238348"/>
    </source>
</evidence>
<dbReference type="InterPro" id="IPR003754">
    <property type="entry name" value="4pyrrol_synth_uPrphyn_synth"/>
</dbReference>
<evidence type="ECO:0000256" key="1">
    <source>
        <dbReference type="ARBA" id="ARBA00005879"/>
    </source>
</evidence>
<dbReference type="FunFam" id="3.30.950.10:FF:000001">
    <property type="entry name" value="Siroheme synthase"/>
    <property type="match status" value="1"/>
</dbReference>
<evidence type="ECO:0000259" key="13">
    <source>
        <dbReference type="Pfam" id="PF02602"/>
    </source>
</evidence>
<dbReference type="EMBL" id="CP012673">
    <property type="protein sequence ID" value="AUX38637.1"/>
    <property type="molecule type" value="Genomic_DNA"/>
</dbReference>
<evidence type="ECO:0000256" key="4">
    <source>
        <dbReference type="ARBA" id="ARBA00022603"/>
    </source>
</evidence>
<proteinExistence type="inferred from homology"/>
<dbReference type="AlphaFoldDB" id="A0A2L0EH74"/>
<comment type="similarity">
    <text evidence="1 10">Belongs to the precorrin methyltransferase family.</text>
</comment>
<evidence type="ECO:0000256" key="2">
    <source>
        <dbReference type="ARBA" id="ARBA00012162"/>
    </source>
</evidence>
<evidence type="ECO:0000256" key="11">
    <source>
        <dbReference type="SAM" id="MobiDB-lite"/>
    </source>
</evidence>
<evidence type="ECO:0000256" key="7">
    <source>
        <dbReference type="ARBA" id="ARBA00023244"/>
    </source>
</evidence>
<dbReference type="SUPFAM" id="SSF53790">
    <property type="entry name" value="Tetrapyrrole methylase"/>
    <property type="match status" value="1"/>
</dbReference>
<accession>A0A2L0EH74</accession>
<dbReference type="InterPro" id="IPR003043">
    <property type="entry name" value="Uropor_MeTrfase_CS"/>
</dbReference>
<dbReference type="FunFam" id="3.40.1010.10:FF:000001">
    <property type="entry name" value="Siroheme synthase"/>
    <property type="match status" value="1"/>
</dbReference>
<keyword evidence="6" id="KW-0949">S-adenosyl-L-methionine</keyword>
<keyword evidence="3" id="KW-0169">Cobalamin biosynthesis</keyword>
<dbReference type="GO" id="GO:0004852">
    <property type="term" value="F:uroporphyrinogen-III synthase activity"/>
    <property type="evidence" value="ECO:0007669"/>
    <property type="project" value="InterPro"/>
</dbReference>
<dbReference type="GO" id="GO:0032259">
    <property type="term" value="P:methylation"/>
    <property type="evidence" value="ECO:0007669"/>
    <property type="project" value="UniProtKB-KW"/>
</dbReference>
<dbReference type="Pfam" id="PF00590">
    <property type="entry name" value="TP_methylase"/>
    <property type="match status" value="1"/>
</dbReference>